<sequence length="188" mass="21527">MPPHQVSEDLKACIPALHHEGYSVKDICHLLNIKKTLVYKVLSLYQQFGIVSNPFKYSCSMGHPHTLNQVDLVFLSAIIDHQRSVYLDKLQDELWLKQHVHITLLTLSHTIQQLAVSHKVISAHAYEQSEILWALYMNRIAEEAPDANMLMFIDEAAKNERSSSKACIILSFWPSHLMVSSHMTPLRD</sequence>
<name>A0A0C2YJS2_9AGAM</name>
<dbReference type="PANTHER" id="PTHR48472:SF1">
    <property type="entry name" value="TC1-LIKE TRANSPOSASE DDE DOMAIN-CONTAINING PROTEIN"/>
    <property type="match status" value="1"/>
</dbReference>
<reference evidence="2" key="2">
    <citation type="submission" date="2015-01" db="EMBL/GenBank/DDBJ databases">
        <title>Evolutionary Origins and Diversification of the Mycorrhizal Mutualists.</title>
        <authorList>
            <consortium name="DOE Joint Genome Institute"/>
            <consortium name="Mycorrhizal Genomics Consortium"/>
            <person name="Kohler A."/>
            <person name="Kuo A."/>
            <person name="Nagy L.G."/>
            <person name="Floudas D."/>
            <person name="Copeland A."/>
            <person name="Barry K.W."/>
            <person name="Cichocki N."/>
            <person name="Veneault-Fourrey C."/>
            <person name="LaButti K."/>
            <person name="Lindquist E.A."/>
            <person name="Lipzen A."/>
            <person name="Lundell T."/>
            <person name="Morin E."/>
            <person name="Murat C."/>
            <person name="Riley R."/>
            <person name="Ohm R."/>
            <person name="Sun H."/>
            <person name="Tunlid A."/>
            <person name="Henrissat B."/>
            <person name="Grigoriev I.V."/>
            <person name="Hibbett D.S."/>
            <person name="Martin F."/>
        </authorList>
    </citation>
    <scope>NUCLEOTIDE SEQUENCE [LARGE SCALE GENOMIC DNA]</scope>
    <source>
        <strain evidence="2">Foug A</strain>
    </source>
</reference>
<protein>
    <submittedName>
        <fullName evidence="1">Uncharacterized protein</fullName>
    </submittedName>
</protein>
<dbReference type="SUPFAM" id="SSF46689">
    <property type="entry name" value="Homeodomain-like"/>
    <property type="match status" value="1"/>
</dbReference>
<dbReference type="HOGENOM" id="CLU_056788_8_1_1"/>
<evidence type="ECO:0000313" key="2">
    <source>
        <dbReference type="Proteomes" id="UP000053989"/>
    </source>
</evidence>
<reference evidence="1 2" key="1">
    <citation type="submission" date="2014-04" db="EMBL/GenBank/DDBJ databases">
        <authorList>
            <consortium name="DOE Joint Genome Institute"/>
            <person name="Kuo A."/>
            <person name="Kohler A."/>
            <person name="Nagy L.G."/>
            <person name="Floudas D."/>
            <person name="Copeland A."/>
            <person name="Barry K.W."/>
            <person name="Cichocki N."/>
            <person name="Veneault-Fourrey C."/>
            <person name="LaButti K."/>
            <person name="Lindquist E.A."/>
            <person name="Lipzen A."/>
            <person name="Lundell T."/>
            <person name="Morin E."/>
            <person name="Murat C."/>
            <person name="Sun H."/>
            <person name="Tunlid A."/>
            <person name="Henrissat B."/>
            <person name="Grigoriev I.V."/>
            <person name="Hibbett D.S."/>
            <person name="Martin F."/>
            <person name="Nordberg H.P."/>
            <person name="Cantor M.N."/>
            <person name="Hua S.X."/>
        </authorList>
    </citation>
    <scope>NUCLEOTIDE SEQUENCE [LARGE SCALE GENOMIC DNA]</scope>
    <source>
        <strain evidence="1 2">Foug A</strain>
    </source>
</reference>
<dbReference type="STRING" id="1036808.A0A0C2YJS2"/>
<accession>A0A0C2YJS2</accession>
<dbReference type="InterPro" id="IPR009057">
    <property type="entry name" value="Homeodomain-like_sf"/>
</dbReference>
<gene>
    <name evidence="1" type="ORF">SCLCIDRAFT_34786</name>
</gene>
<dbReference type="AlphaFoldDB" id="A0A0C2YJS2"/>
<dbReference type="OrthoDB" id="3012036at2759"/>
<dbReference type="EMBL" id="KN822841">
    <property type="protein sequence ID" value="KIM50008.1"/>
    <property type="molecule type" value="Genomic_DNA"/>
</dbReference>
<dbReference type="InParanoid" id="A0A0C2YJS2"/>
<dbReference type="PANTHER" id="PTHR48472">
    <property type="entry name" value="TC1-LIKE TRANSPOSASE DDE DOMAIN-CONTAINING PROTEIN"/>
    <property type="match status" value="1"/>
</dbReference>
<proteinExistence type="predicted"/>
<evidence type="ECO:0000313" key="1">
    <source>
        <dbReference type="EMBL" id="KIM50008.1"/>
    </source>
</evidence>
<dbReference type="Proteomes" id="UP000053989">
    <property type="component" value="Unassembled WGS sequence"/>
</dbReference>
<organism evidence="1 2">
    <name type="scientific">Scleroderma citrinum Foug A</name>
    <dbReference type="NCBI Taxonomy" id="1036808"/>
    <lineage>
        <taxon>Eukaryota</taxon>
        <taxon>Fungi</taxon>
        <taxon>Dikarya</taxon>
        <taxon>Basidiomycota</taxon>
        <taxon>Agaricomycotina</taxon>
        <taxon>Agaricomycetes</taxon>
        <taxon>Agaricomycetidae</taxon>
        <taxon>Boletales</taxon>
        <taxon>Sclerodermatineae</taxon>
        <taxon>Sclerodermataceae</taxon>
        <taxon>Scleroderma</taxon>
    </lineage>
</organism>
<keyword evidence="2" id="KW-1185">Reference proteome</keyword>